<dbReference type="PANTHER" id="PTHR43707:SF1">
    <property type="entry name" value="HISTIDINE--TRNA LIGASE, MITOCHONDRIAL-RELATED"/>
    <property type="match status" value="1"/>
</dbReference>
<proteinExistence type="predicted"/>
<dbReference type="InterPro" id="IPR041715">
    <property type="entry name" value="HisRS-like_core"/>
</dbReference>
<dbReference type="GO" id="GO:0004821">
    <property type="term" value="F:histidine-tRNA ligase activity"/>
    <property type="evidence" value="ECO:0007669"/>
    <property type="project" value="TreeGrafter"/>
</dbReference>
<evidence type="ECO:0000313" key="3">
    <source>
        <dbReference type="EMBL" id="MBT0959389.1"/>
    </source>
</evidence>
<dbReference type="NCBIfam" id="NF008952">
    <property type="entry name" value="PRK12295.1-5"/>
    <property type="match status" value="1"/>
</dbReference>
<dbReference type="EMBL" id="JADQAZ010000004">
    <property type="protein sequence ID" value="MBT0959389.1"/>
    <property type="molecule type" value="Genomic_DNA"/>
</dbReference>
<evidence type="ECO:0000256" key="1">
    <source>
        <dbReference type="PIRSR" id="PIRSR001549-1"/>
    </source>
</evidence>
<dbReference type="SUPFAM" id="SSF55681">
    <property type="entry name" value="Class II aaRS and biotin synthetases"/>
    <property type="match status" value="1"/>
</dbReference>
<evidence type="ECO:0000259" key="2">
    <source>
        <dbReference type="Pfam" id="PF13393"/>
    </source>
</evidence>
<comment type="caution">
    <text evidence="3">The sequence shown here is derived from an EMBL/GenBank/DDBJ whole genome shotgun (WGS) entry which is preliminary data.</text>
</comment>
<reference evidence="3 4" key="1">
    <citation type="journal article" date="2021" name="Arch. Microbiol.">
        <title>Harenicola maris gen. nov., sp. nov. isolated from the Sea of Japan shallow sediments.</title>
        <authorList>
            <person name="Romanenko L.A."/>
            <person name="Kurilenko V.V."/>
            <person name="Chernysheva N.Y."/>
            <person name="Tekutyeva L.A."/>
            <person name="Velansky P.V."/>
            <person name="Svetashev V.I."/>
            <person name="Isaeva M.P."/>
        </authorList>
    </citation>
    <scope>NUCLEOTIDE SEQUENCE [LARGE SCALE GENOMIC DNA]</scope>
    <source>
        <strain evidence="3 4">KMM 3653</strain>
    </source>
</reference>
<accession>A0AAP2CRW3</accession>
<sequence length="371" mass="39515">MTPIASNLAAQRAAAAYVSAIFASAGALPIEADVLQPAGTLLDLYGEDIRARAYVTSDPMRGELMLRPDFTVPAVLGHLESAQGMMRYTYSGAVFRKQEDDPDRPAEFLQVGYEVMGAEDAAAADAEVFALVKRALGHAPVRAAIGDIGLLRAATQGLQTTERRKRALLRHLWRPRRYRALMERFGGSAAVPAGREALLAALRGSSAAALVAAAGPQNGKRRAGEVEARLLALAEDAETPPIPERELRMIEDLLAVRDNPRAALERLRDIAVDMPVIEPAVERLALRLSALEAQGVDLDVIEFETTFGRSSMEYYDGFVFGFYAGSRADLPPVASGGRYDALTAALGRPVPAVGGVIRPDVLAALGAGGSI</sequence>
<evidence type="ECO:0000313" key="4">
    <source>
        <dbReference type="Proteomes" id="UP001315686"/>
    </source>
</evidence>
<feature type="binding site" evidence="1">
    <location>
        <begin position="314"/>
        <end position="315"/>
    </location>
    <ligand>
        <name>L-histidine</name>
        <dbReference type="ChEBI" id="CHEBI:57595"/>
    </ligand>
</feature>
<feature type="binding site" evidence="1">
    <location>
        <begin position="69"/>
        <end position="71"/>
    </location>
    <ligand>
        <name>L-histidine</name>
        <dbReference type="ChEBI" id="CHEBI:57595"/>
    </ligand>
</feature>
<dbReference type="Proteomes" id="UP001315686">
    <property type="component" value="Unassembled WGS sequence"/>
</dbReference>
<feature type="domain" description="Class II Histidinyl-tRNA synthetase (HisRS)-like catalytic core" evidence="2">
    <location>
        <begin position="11"/>
        <end position="257"/>
    </location>
</feature>
<gene>
    <name evidence="3" type="ORF">IV417_18515</name>
</gene>
<keyword evidence="3" id="KW-0808">Transferase</keyword>
<dbReference type="InterPro" id="IPR004516">
    <property type="entry name" value="HisRS/HisZ"/>
</dbReference>
<dbReference type="InterPro" id="IPR045864">
    <property type="entry name" value="aa-tRNA-synth_II/BPL/LPL"/>
</dbReference>
<feature type="binding site" evidence="1">
    <location>
        <position position="114"/>
    </location>
    <ligand>
        <name>L-histidine</name>
        <dbReference type="ChEBI" id="CHEBI:57595"/>
    </ligand>
</feature>
<feature type="binding site" evidence="1">
    <location>
        <position position="309"/>
    </location>
    <ligand>
        <name>L-histidine</name>
        <dbReference type="ChEBI" id="CHEBI:57595"/>
    </ligand>
</feature>
<feature type="binding site" evidence="1">
    <location>
        <position position="96"/>
    </location>
    <ligand>
        <name>L-histidine</name>
        <dbReference type="ChEBI" id="CHEBI:57595"/>
    </ligand>
</feature>
<dbReference type="RefSeq" id="WP_327795622.1">
    <property type="nucleotide sequence ID" value="NZ_JADQAZ010000004.1"/>
</dbReference>
<keyword evidence="3" id="KW-0328">Glycosyltransferase</keyword>
<dbReference type="Gene3D" id="3.30.930.10">
    <property type="entry name" value="Bira Bifunctional Protein, Domain 2"/>
    <property type="match status" value="1"/>
</dbReference>
<feature type="binding site" evidence="1">
    <location>
        <position position="110"/>
    </location>
    <ligand>
        <name>L-histidine</name>
        <dbReference type="ChEBI" id="CHEBI:57595"/>
    </ligand>
</feature>
<dbReference type="PANTHER" id="PTHR43707">
    <property type="entry name" value="HISTIDYL-TRNA SYNTHETASE"/>
    <property type="match status" value="1"/>
</dbReference>
<name>A0AAP2CRW3_9RHOB</name>
<dbReference type="PIRSF" id="PIRSF001549">
    <property type="entry name" value="His-tRNA_synth"/>
    <property type="match status" value="1"/>
</dbReference>
<dbReference type="GO" id="GO:0005737">
    <property type="term" value="C:cytoplasm"/>
    <property type="evidence" value="ECO:0007669"/>
    <property type="project" value="InterPro"/>
</dbReference>
<dbReference type="AlphaFoldDB" id="A0AAP2CRW3"/>
<organism evidence="3 4">
    <name type="scientific">Harenicola maris</name>
    <dbReference type="NCBI Taxonomy" id="2841044"/>
    <lineage>
        <taxon>Bacteria</taxon>
        <taxon>Pseudomonadati</taxon>
        <taxon>Pseudomonadota</taxon>
        <taxon>Alphaproteobacteria</taxon>
        <taxon>Rhodobacterales</taxon>
        <taxon>Paracoccaceae</taxon>
        <taxon>Harenicola</taxon>
    </lineage>
</organism>
<dbReference type="GO" id="GO:0006427">
    <property type="term" value="P:histidyl-tRNA aminoacylation"/>
    <property type="evidence" value="ECO:0007669"/>
    <property type="project" value="TreeGrafter"/>
</dbReference>
<dbReference type="Pfam" id="PF13393">
    <property type="entry name" value="tRNA-synt_His"/>
    <property type="match status" value="1"/>
</dbReference>
<dbReference type="GO" id="GO:0016757">
    <property type="term" value="F:glycosyltransferase activity"/>
    <property type="evidence" value="ECO:0007669"/>
    <property type="project" value="UniProtKB-KW"/>
</dbReference>
<protein>
    <submittedName>
        <fullName evidence="3">ATP phosphoribosyltransferase regulatory subunit</fullName>
    </submittedName>
</protein>
<keyword evidence="4" id="KW-1185">Reference proteome</keyword>